<feature type="domain" description="Band 7" evidence="3">
    <location>
        <begin position="353"/>
        <end position="539"/>
    </location>
</feature>
<dbReference type="InterPro" id="IPR001107">
    <property type="entry name" value="Band_7"/>
</dbReference>
<comment type="subcellular location">
    <subcellularLocation>
        <location evidence="1">Membrane</location>
        <topology evidence="1">Single-pass membrane protein</topology>
    </subcellularLocation>
</comment>
<keyword evidence="2" id="KW-0472">Membrane</keyword>
<accession>A0ABY9RHJ0</accession>
<dbReference type="Pfam" id="PF01145">
    <property type="entry name" value="Band_7"/>
    <property type="match status" value="1"/>
</dbReference>
<dbReference type="SUPFAM" id="SSF117892">
    <property type="entry name" value="Band 7/SPFH domain"/>
    <property type="match status" value="1"/>
</dbReference>
<name>A0ABY9RHJ0_9BURK</name>
<evidence type="ECO:0000313" key="5">
    <source>
        <dbReference type="Proteomes" id="UP001181355"/>
    </source>
</evidence>
<dbReference type="RefSeq" id="WP_309481909.1">
    <property type="nucleotide sequence ID" value="NZ_CP133720.1"/>
</dbReference>
<sequence>MNGLENLGSFQWSYLWIVALVVLVALWRRVLWFFGVIIIPDNMIGLVTKKFVLWGEHKDLPPGKIVALSGEAGDQVDTLASGVHYALWPWQYSVVNAPLTIIPENFIGVVESRDGEPLNDGDIIGQHVDCDMYQDARAFLTGGGQRGPQGLVIPEGSYRINTLLFRVSQEPVTTIEKNQIGIVEAHGGKPMPNGRVLARHVESNTFQDAQAFLNGGGERGPQISVIPNGHYRINPRLFSVKAVNVVDVPENMVGVVTTREGAPLNTGEIAGHEVTNHNMYQNGQAFIDAGGYKGLQEQVILAGRYFINPLFATVEIVEMTKVPIANAGVVIAYVGAEGQDVTGDNFKHGNLVKKGQKGVWVEPLDPGKYPINPYTHKVECVPTANVVLNWATGKTEAHNLDKNLSTITVRSSDGFTFNLDVSQIIHIPRTDAPKVIARFGNVANLVTQVLEPTIGNYFRNTAQGSDVIDFLKGRAQRQADAKNRIAEALREYNVVAVDTLIGDISPPDALMKTLTDRKIAEQEQVTFKTQQLAQVARKELAQAQAIADTQSKVVAAEREVEISQFTASAMVKKAEGDKNARVLNAEGDARSKIVNAEADAQVFTVVGKAKAENTLAVGTAEAEVIQRKTEAVGQSNYALIEVGRALAEAKIPLVPQIVAGGQNGESGSSLVNVLLANLVSQNLVKPSLNPELNKALSETEKL</sequence>
<keyword evidence="2" id="KW-0812">Transmembrane</keyword>
<feature type="transmembrane region" description="Helical" evidence="2">
    <location>
        <begin position="12"/>
        <end position="39"/>
    </location>
</feature>
<dbReference type="InterPro" id="IPR036013">
    <property type="entry name" value="Band_7/SPFH_dom_sf"/>
</dbReference>
<keyword evidence="2" id="KW-1133">Transmembrane helix</keyword>
<gene>
    <name evidence="4" type="ORF">RF679_17475</name>
</gene>
<evidence type="ECO:0000259" key="3">
    <source>
        <dbReference type="Pfam" id="PF01145"/>
    </source>
</evidence>
<reference evidence="4" key="1">
    <citation type="submission" date="2023-09" db="EMBL/GenBank/DDBJ databases">
        <title>Undibacterium sp. 20NA77.5 isolated from freshwater.</title>
        <authorList>
            <person name="Le V."/>
            <person name="Ko S.-R."/>
            <person name="Ahn C.-Y."/>
            <person name="Oh H.-M."/>
        </authorList>
    </citation>
    <scope>NUCLEOTIDE SEQUENCE</scope>
    <source>
        <strain evidence="4">20NA77.5</strain>
    </source>
</reference>
<evidence type="ECO:0000256" key="1">
    <source>
        <dbReference type="ARBA" id="ARBA00004167"/>
    </source>
</evidence>
<protein>
    <submittedName>
        <fullName evidence="4">SPFH domain-containing protein</fullName>
    </submittedName>
</protein>
<dbReference type="Proteomes" id="UP001181355">
    <property type="component" value="Chromosome"/>
</dbReference>
<keyword evidence="5" id="KW-1185">Reference proteome</keyword>
<dbReference type="Gene3D" id="3.30.479.30">
    <property type="entry name" value="Band 7 domain"/>
    <property type="match status" value="1"/>
</dbReference>
<organism evidence="4 5">
    <name type="scientific">Undibacterium cyanobacteriorum</name>
    <dbReference type="NCBI Taxonomy" id="3073561"/>
    <lineage>
        <taxon>Bacteria</taxon>
        <taxon>Pseudomonadati</taxon>
        <taxon>Pseudomonadota</taxon>
        <taxon>Betaproteobacteria</taxon>
        <taxon>Burkholderiales</taxon>
        <taxon>Oxalobacteraceae</taxon>
        <taxon>Undibacterium</taxon>
    </lineage>
</organism>
<evidence type="ECO:0000256" key="2">
    <source>
        <dbReference type="SAM" id="Phobius"/>
    </source>
</evidence>
<evidence type="ECO:0000313" key="4">
    <source>
        <dbReference type="EMBL" id="WMW80416.1"/>
    </source>
</evidence>
<proteinExistence type="predicted"/>
<dbReference type="EMBL" id="CP133720">
    <property type="protein sequence ID" value="WMW80416.1"/>
    <property type="molecule type" value="Genomic_DNA"/>
</dbReference>